<dbReference type="PRINTS" id="PR00413">
    <property type="entry name" value="HADHALOGNASE"/>
</dbReference>
<evidence type="ECO:0000256" key="4">
    <source>
        <dbReference type="ARBA" id="ARBA00022842"/>
    </source>
</evidence>
<dbReference type="InterPro" id="IPR006439">
    <property type="entry name" value="HAD-SF_hydro_IA"/>
</dbReference>
<protein>
    <submittedName>
        <fullName evidence="5">6-phosphogluconate phosphatase</fullName>
        <ecNumber evidence="5">3.1.3.-</ecNumber>
    </submittedName>
</protein>
<dbReference type="CDD" id="cd07526">
    <property type="entry name" value="HAD_BPGM_like"/>
    <property type="match status" value="1"/>
</dbReference>
<dbReference type="Gene3D" id="3.40.50.1000">
    <property type="entry name" value="HAD superfamily/HAD-like"/>
    <property type="match status" value="1"/>
</dbReference>
<evidence type="ECO:0000256" key="1">
    <source>
        <dbReference type="ARBA" id="ARBA00001946"/>
    </source>
</evidence>
<dbReference type="PANTHER" id="PTHR46193:SF10">
    <property type="entry name" value="6-PHOSPHOGLUCONATE PHOSPHATASE"/>
    <property type="match status" value="1"/>
</dbReference>
<organism evidence="5 6">
    <name type="scientific">Vibrio rumoiensis</name>
    <dbReference type="NCBI Taxonomy" id="76258"/>
    <lineage>
        <taxon>Bacteria</taxon>
        <taxon>Pseudomonadati</taxon>
        <taxon>Pseudomonadota</taxon>
        <taxon>Gammaproteobacteria</taxon>
        <taxon>Vibrionales</taxon>
        <taxon>Vibrionaceae</taxon>
        <taxon>Vibrio</taxon>
    </lineage>
</organism>
<dbReference type="InterPro" id="IPR023214">
    <property type="entry name" value="HAD_sf"/>
</dbReference>
<dbReference type="GO" id="GO:0016787">
    <property type="term" value="F:hydrolase activity"/>
    <property type="evidence" value="ECO:0007669"/>
    <property type="project" value="UniProtKB-KW"/>
</dbReference>
<keyword evidence="3" id="KW-0479">Metal-binding</keyword>
<proteinExistence type="inferred from homology"/>
<evidence type="ECO:0000313" key="6">
    <source>
        <dbReference type="Proteomes" id="UP001607151"/>
    </source>
</evidence>
<gene>
    <name evidence="5" type="primary">yieH</name>
    <name evidence="5" type="ORF">ACGRQ9_06785</name>
</gene>
<dbReference type="SFLD" id="SFLDS00003">
    <property type="entry name" value="Haloacid_Dehalogenase"/>
    <property type="match status" value="1"/>
</dbReference>
<dbReference type="EC" id="3.1.3.-" evidence="5"/>
<dbReference type="InterPro" id="IPR023198">
    <property type="entry name" value="PGP-like_dom2"/>
</dbReference>
<keyword evidence="6" id="KW-1185">Reference proteome</keyword>
<dbReference type="SFLD" id="SFLDG01129">
    <property type="entry name" value="C1.5:_HAD__Beta-PGM__Phosphata"/>
    <property type="match status" value="1"/>
</dbReference>
<dbReference type="InterPro" id="IPR051600">
    <property type="entry name" value="Beta-PGM-like"/>
</dbReference>
<dbReference type="RefSeq" id="WP_089139205.1">
    <property type="nucleotide sequence ID" value="NZ_AP018685.1"/>
</dbReference>
<sequence length="217" mass="24286">MDTGKIKCVIFDCDGTLVDSESLCCQALVKVFASYGADISFEQCMANFQGGKMFDILKETSDRVGLTIPMEVLEPRYREQMSQLFDEQLKPIPYAKETVEHLIQQGISVCVASNGPQSKMQHSLALTGMLPLFENKIFSAFDINSWKPEPDLLLFTAMQMGFLLEECLFVDDTENGVYAGINAGLKTVYYSPTADNIFEHPQVSTIQSLSELTKWFS</sequence>
<dbReference type="InterPro" id="IPR041492">
    <property type="entry name" value="HAD_2"/>
</dbReference>
<evidence type="ECO:0000256" key="3">
    <source>
        <dbReference type="ARBA" id="ARBA00022723"/>
    </source>
</evidence>
<dbReference type="Proteomes" id="UP001607151">
    <property type="component" value="Unassembled WGS sequence"/>
</dbReference>
<evidence type="ECO:0000256" key="2">
    <source>
        <dbReference type="ARBA" id="ARBA00006171"/>
    </source>
</evidence>
<evidence type="ECO:0000313" key="5">
    <source>
        <dbReference type="EMBL" id="MFH0265202.1"/>
    </source>
</evidence>
<keyword evidence="4" id="KW-0460">Magnesium</keyword>
<dbReference type="EMBL" id="JBIHSN010000002">
    <property type="protein sequence ID" value="MFH0265202.1"/>
    <property type="molecule type" value="Genomic_DNA"/>
</dbReference>
<comment type="similarity">
    <text evidence="2">Belongs to the HAD-like hydrolase superfamily. CbbY/CbbZ/Gph/YieH family.</text>
</comment>
<keyword evidence="5" id="KW-0378">Hydrolase</keyword>
<dbReference type="Gene3D" id="1.10.150.240">
    <property type="entry name" value="Putative phosphatase, domain 2"/>
    <property type="match status" value="1"/>
</dbReference>
<dbReference type="SUPFAM" id="SSF56784">
    <property type="entry name" value="HAD-like"/>
    <property type="match status" value="1"/>
</dbReference>
<dbReference type="Pfam" id="PF13419">
    <property type="entry name" value="HAD_2"/>
    <property type="match status" value="1"/>
</dbReference>
<name>A0ABW7IU91_9VIBR</name>
<dbReference type="SFLD" id="SFLDG01135">
    <property type="entry name" value="C1.5.6:_HAD__Beta-PGM__Phospha"/>
    <property type="match status" value="1"/>
</dbReference>
<dbReference type="NCBIfam" id="NF007854">
    <property type="entry name" value="PRK10563.1"/>
    <property type="match status" value="1"/>
</dbReference>
<accession>A0ABW7IU91</accession>
<dbReference type="PANTHER" id="PTHR46193">
    <property type="entry name" value="6-PHOSPHOGLUCONATE PHOSPHATASE"/>
    <property type="match status" value="1"/>
</dbReference>
<comment type="caution">
    <text evidence="5">The sequence shown here is derived from an EMBL/GenBank/DDBJ whole genome shotgun (WGS) entry which is preliminary data.</text>
</comment>
<dbReference type="NCBIfam" id="TIGR01509">
    <property type="entry name" value="HAD-SF-IA-v3"/>
    <property type="match status" value="1"/>
</dbReference>
<reference evidence="5 6" key="1">
    <citation type="submission" date="2024-10" db="EMBL/GenBank/DDBJ databases">
        <authorList>
            <person name="Yibar A."/>
            <person name="Saticioglu I.B."/>
            <person name="Duman M."/>
            <person name="Ajmi N."/>
            <person name="Gurler F."/>
            <person name="Ay H."/>
            <person name="Onuk E."/>
            <person name="Guler S."/>
            <person name="Romalde J.L."/>
        </authorList>
    </citation>
    <scope>NUCLEOTIDE SEQUENCE [LARGE SCALE GENOMIC DNA]</scope>
    <source>
        <strain evidence="5 6">14-MA-B</strain>
    </source>
</reference>
<comment type="cofactor">
    <cofactor evidence="1">
        <name>Mg(2+)</name>
        <dbReference type="ChEBI" id="CHEBI:18420"/>
    </cofactor>
</comment>
<dbReference type="InterPro" id="IPR036412">
    <property type="entry name" value="HAD-like_sf"/>
</dbReference>